<gene>
    <name evidence="4 7" type="primary">rpsO</name>
    <name evidence="7" type="ORF">SHELI_v1c03520</name>
</gene>
<keyword evidence="4 6" id="KW-0694">RNA-binding</keyword>
<dbReference type="PATRIC" id="fig|216938.3.peg.354"/>
<dbReference type="HAMAP" id="MF_01343_B">
    <property type="entry name" value="Ribosomal_uS15_B"/>
    <property type="match status" value="1"/>
</dbReference>
<keyword evidence="2 4" id="KW-0687">Ribonucleoprotein</keyword>
<comment type="function">
    <text evidence="4">Forms an intersubunit bridge (bridge B4) with the 23S rRNA of the 50S subunit in the ribosome.</text>
</comment>
<comment type="subunit">
    <text evidence="3 4">Part of the 30S ribosomal subunit. Forms a bridge to the 50S subunit in the 70S ribosome, contacting the 23S rRNA.</text>
</comment>
<evidence type="ECO:0000256" key="1">
    <source>
        <dbReference type="ARBA" id="ARBA00022980"/>
    </source>
</evidence>
<dbReference type="RefSeq" id="WP_069116143.1">
    <property type="nucleotide sequence ID" value="NZ_CP017015.1"/>
</dbReference>
<accession>A0A1B3SK54</accession>
<dbReference type="AlphaFoldDB" id="A0A1B3SK54"/>
<dbReference type="CDD" id="cd00353">
    <property type="entry name" value="Ribosomal_S15p_S13e"/>
    <property type="match status" value="1"/>
</dbReference>
<name>A0A1B3SK54_9MOLU</name>
<dbReference type="SUPFAM" id="SSF47060">
    <property type="entry name" value="S15/NS1 RNA-binding domain"/>
    <property type="match status" value="1"/>
</dbReference>
<reference evidence="7 8" key="1">
    <citation type="submission" date="2016-08" db="EMBL/GenBank/DDBJ databases">
        <title>Complete genome sequence of Spiroplasma helicoides TABS-2 (DSM 22551).</title>
        <authorList>
            <person name="Shen W.-Y."/>
            <person name="Lo W.-S."/>
            <person name="Lai Y.-C."/>
            <person name="Kuo C.-H."/>
        </authorList>
    </citation>
    <scope>NUCLEOTIDE SEQUENCE [LARGE SCALE GENOMIC DNA]</scope>
    <source>
        <strain evidence="7 8">TABS-2</strain>
    </source>
</reference>
<dbReference type="STRING" id="216938.SHELI_v1c03520"/>
<sequence>MVLKSTKTEIIKQFGDNPNDTGKAEVQIALLTSDIKNLTSHLDKHKKDITSRRSLLKKVAQRRHLLNFLLKKDVNRYKSVIEKLGIRK</sequence>
<dbReference type="GO" id="GO:0019843">
    <property type="term" value="F:rRNA binding"/>
    <property type="evidence" value="ECO:0007669"/>
    <property type="project" value="UniProtKB-UniRule"/>
</dbReference>
<protein>
    <recommendedName>
        <fullName evidence="4">Small ribosomal subunit protein uS15</fullName>
    </recommendedName>
</protein>
<evidence type="ECO:0000256" key="4">
    <source>
        <dbReference type="HAMAP-Rule" id="MF_01343"/>
    </source>
</evidence>
<dbReference type="KEGG" id="shj:SHELI_v1c03520"/>
<dbReference type="OrthoDB" id="9799262at2"/>
<evidence type="ECO:0000256" key="3">
    <source>
        <dbReference type="ARBA" id="ARBA00064542"/>
    </source>
</evidence>
<comment type="function">
    <text evidence="4 6">One of the primary rRNA binding proteins, it binds directly to 16S rRNA where it helps nucleate assembly of the platform of the 30S subunit by binding and bridging several RNA helices of the 16S rRNA.</text>
</comment>
<evidence type="ECO:0000313" key="8">
    <source>
        <dbReference type="Proteomes" id="UP000094378"/>
    </source>
</evidence>
<dbReference type="Gene3D" id="1.10.287.10">
    <property type="entry name" value="S15/NS1, RNA-binding"/>
    <property type="match status" value="1"/>
</dbReference>
<dbReference type="GO" id="GO:0022627">
    <property type="term" value="C:cytosolic small ribosomal subunit"/>
    <property type="evidence" value="ECO:0007669"/>
    <property type="project" value="TreeGrafter"/>
</dbReference>
<dbReference type="Gene3D" id="6.10.250.3130">
    <property type="match status" value="1"/>
</dbReference>
<evidence type="ECO:0000256" key="5">
    <source>
        <dbReference type="RuleBase" id="RU003919"/>
    </source>
</evidence>
<dbReference type="FunFam" id="1.10.287.10:FF:000002">
    <property type="entry name" value="30S ribosomal protein S15"/>
    <property type="match status" value="1"/>
</dbReference>
<evidence type="ECO:0000256" key="6">
    <source>
        <dbReference type="RuleBase" id="RU004524"/>
    </source>
</evidence>
<dbReference type="PROSITE" id="PS00362">
    <property type="entry name" value="RIBOSOMAL_S15"/>
    <property type="match status" value="1"/>
</dbReference>
<organism evidence="7 8">
    <name type="scientific">Spiroplasma helicoides</name>
    <dbReference type="NCBI Taxonomy" id="216938"/>
    <lineage>
        <taxon>Bacteria</taxon>
        <taxon>Bacillati</taxon>
        <taxon>Mycoplasmatota</taxon>
        <taxon>Mollicutes</taxon>
        <taxon>Entomoplasmatales</taxon>
        <taxon>Spiroplasmataceae</taxon>
        <taxon>Spiroplasma</taxon>
    </lineage>
</organism>
<dbReference type="PANTHER" id="PTHR23321">
    <property type="entry name" value="RIBOSOMAL PROTEIN S15, BACTERIAL AND ORGANELLAR"/>
    <property type="match status" value="1"/>
</dbReference>
<dbReference type="InterPro" id="IPR000589">
    <property type="entry name" value="Ribosomal_uS15"/>
</dbReference>
<dbReference type="Pfam" id="PF00312">
    <property type="entry name" value="Ribosomal_S15"/>
    <property type="match status" value="1"/>
</dbReference>
<keyword evidence="8" id="KW-1185">Reference proteome</keyword>
<dbReference type="SMART" id="SM01387">
    <property type="entry name" value="Ribosomal_S15"/>
    <property type="match status" value="1"/>
</dbReference>
<comment type="similarity">
    <text evidence="4 5">Belongs to the universal ribosomal protein uS15 family.</text>
</comment>
<dbReference type="GO" id="GO:0003735">
    <property type="term" value="F:structural constituent of ribosome"/>
    <property type="evidence" value="ECO:0007669"/>
    <property type="project" value="InterPro"/>
</dbReference>
<dbReference type="InterPro" id="IPR009068">
    <property type="entry name" value="uS15_NS1_RNA-bd_sf"/>
</dbReference>
<dbReference type="InterPro" id="IPR005290">
    <property type="entry name" value="Ribosomal_uS15_bac-type"/>
</dbReference>
<keyword evidence="1 4" id="KW-0689">Ribosomal protein</keyword>
<dbReference type="NCBIfam" id="TIGR00952">
    <property type="entry name" value="S15_bact"/>
    <property type="match status" value="1"/>
</dbReference>
<evidence type="ECO:0000313" key="7">
    <source>
        <dbReference type="EMBL" id="AOG60307.1"/>
    </source>
</evidence>
<dbReference type="EMBL" id="CP017015">
    <property type="protein sequence ID" value="AOG60307.1"/>
    <property type="molecule type" value="Genomic_DNA"/>
</dbReference>
<evidence type="ECO:0000256" key="2">
    <source>
        <dbReference type="ARBA" id="ARBA00023274"/>
    </source>
</evidence>
<dbReference type="Proteomes" id="UP000094378">
    <property type="component" value="Chromosome"/>
</dbReference>
<dbReference type="PANTHER" id="PTHR23321:SF26">
    <property type="entry name" value="SMALL RIBOSOMAL SUBUNIT PROTEIN US15M"/>
    <property type="match status" value="1"/>
</dbReference>
<keyword evidence="4 6" id="KW-0699">rRNA-binding</keyword>
<proteinExistence type="inferred from homology"/>
<dbReference type="GO" id="GO:0006412">
    <property type="term" value="P:translation"/>
    <property type="evidence" value="ECO:0007669"/>
    <property type="project" value="UniProtKB-UniRule"/>
</dbReference>